<keyword evidence="5" id="KW-1185">Reference proteome</keyword>
<comment type="subcellular location">
    <subcellularLocation>
        <location evidence="1">Membrane</location>
    </subcellularLocation>
</comment>
<dbReference type="OrthoDB" id="49226at2759"/>
<dbReference type="Proteomes" id="UP000198406">
    <property type="component" value="Unassembled WGS sequence"/>
</dbReference>
<evidence type="ECO:0000313" key="5">
    <source>
        <dbReference type="Proteomes" id="UP000198406"/>
    </source>
</evidence>
<accession>A0A1Z5J9L7</accession>
<protein>
    <recommendedName>
        <fullName evidence="3">VASt domain-containing protein</fullName>
    </recommendedName>
</protein>
<dbReference type="InterPro" id="IPR031968">
    <property type="entry name" value="VASt"/>
</dbReference>
<name>A0A1Z5J9L7_FISSO</name>
<gene>
    <name evidence="4" type="ORF">FisN_14Lh167</name>
</gene>
<sequence length="554" mass="63352">MAPPLQVETDTSYPSTFLAYYDMKSIVGEIFGEYNCSWEKSNGTLYAGSKGIYFLGSFFLFERKLILEWEQIRLVQKADQGIEVVCKNEASHSFYGTQSPDRFWALLLSLHNDALLDLKRRRGSTYKRRNSDPWSSPQHVQTLIQESLPSDAHPVKATTALKIKSSAEIEKIVGWTQIDPVPCQMEQIPGHLYAGENGLLFSGKRFFWETRSLAIRWEDIVRIKILDRLETATMEDWDTIHVHGKDNQMTKFSAIANVRAVWTSLVALHNEKLRKADSPRHRTHRRMNSDPLRESKAMIDVDYIESDDSLKVETMKEQWERAKKEGQMKTVIVDNHSLNCSLDRFFTLFVEDEANYSISRYLEGRGDMSLTASLWKKVSDIESTRMINYTHPMNIPLAPPQADASKEQKCMRYGNYGMMIETKTIVRDVPMADCFYVTDRLMVKPDGDEKIKLNMEFDITFIKSTMFKGIISKTTTSEVTSYLTDYVAYITQSLGGEAAPVAAQIAVTKPACERVPVADSNHVMTICLVGILSVQIWILYDLRSIKTSLRSLQR</sequence>
<evidence type="ECO:0000259" key="3">
    <source>
        <dbReference type="PROSITE" id="PS51778"/>
    </source>
</evidence>
<dbReference type="GO" id="GO:0016020">
    <property type="term" value="C:membrane"/>
    <property type="evidence" value="ECO:0007669"/>
    <property type="project" value="UniProtKB-SubCell"/>
</dbReference>
<dbReference type="AlphaFoldDB" id="A0A1Z5J9L7"/>
<dbReference type="PANTHER" id="PTHR47666:SF1">
    <property type="entry name" value="PROTEIN VASCULAR ASSOCIATED DEATH 1, CHLOROPLASTIC"/>
    <property type="match status" value="1"/>
</dbReference>
<dbReference type="EMBL" id="BDSP01000022">
    <property type="protein sequence ID" value="GAX10659.1"/>
    <property type="molecule type" value="Genomic_DNA"/>
</dbReference>
<proteinExistence type="predicted"/>
<feature type="domain" description="VASt" evidence="3">
    <location>
        <begin position="328"/>
        <end position="495"/>
    </location>
</feature>
<organism evidence="4 5">
    <name type="scientific">Fistulifera solaris</name>
    <name type="common">Oleaginous diatom</name>
    <dbReference type="NCBI Taxonomy" id="1519565"/>
    <lineage>
        <taxon>Eukaryota</taxon>
        <taxon>Sar</taxon>
        <taxon>Stramenopiles</taxon>
        <taxon>Ochrophyta</taxon>
        <taxon>Bacillariophyta</taxon>
        <taxon>Bacillariophyceae</taxon>
        <taxon>Bacillariophycidae</taxon>
        <taxon>Naviculales</taxon>
        <taxon>Naviculaceae</taxon>
        <taxon>Fistulifera</taxon>
    </lineage>
</organism>
<dbReference type="InParanoid" id="A0A1Z5J9L7"/>
<keyword evidence="2" id="KW-0472">Membrane</keyword>
<evidence type="ECO:0000256" key="1">
    <source>
        <dbReference type="ARBA" id="ARBA00004370"/>
    </source>
</evidence>
<comment type="caution">
    <text evidence="4">The sequence shown here is derived from an EMBL/GenBank/DDBJ whole genome shotgun (WGS) entry which is preliminary data.</text>
</comment>
<evidence type="ECO:0000313" key="4">
    <source>
        <dbReference type="EMBL" id="GAX10659.1"/>
    </source>
</evidence>
<reference evidence="4 5" key="1">
    <citation type="journal article" date="2015" name="Plant Cell">
        <title>Oil accumulation by the oleaginous diatom Fistulifera solaris as revealed by the genome and transcriptome.</title>
        <authorList>
            <person name="Tanaka T."/>
            <person name="Maeda Y."/>
            <person name="Veluchamy A."/>
            <person name="Tanaka M."/>
            <person name="Abida H."/>
            <person name="Marechal E."/>
            <person name="Bowler C."/>
            <person name="Muto M."/>
            <person name="Sunaga Y."/>
            <person name="Tanaka M."/>
            <person name="Yoshino T."/>
            <person name="Taniguchi T."/>
            <person name="Fukuda Y."/>
            <person name="Nemoto M."/>
            <person name="Matsumoto M."/>
            <person name="Wong P.S."/>
            <person name="Aburatani S."/>
            <person name="Fujibuchi W."/>
        </authorList>
    </citation>
    <scope>NUCLEOTIDE SEQUENCE [LARGE SCALE GENOMIC DNA]</scope>
    <source>
        <strain evidence="4 5">JPCC DA0580</strain>
    </source>
</reference>
<dbReference type="Pfam" id="PF16016">
    <property type="entry name" value="VASt"/>
    <property type="match status" value="1"/>
</dbReference>
<dbReference type="PROSITE" id="PS51778">
    <property type="entry name" value="VAST"/>
    <property type="match status" value="1"/>
</dbReference>
<evidence type="ECO:0000256" key="2">
    <source>
        <dbReference type="ARBA" id="ARBA00023136"/>
    </source>
</evidence>
<dbReference type="PANTHER" id="PTHR47666">
    <property type="entry name" value="PROTEIN VASCULAR ASSOCIATED DEATH 1, CHLOROPLASTIC"/>
    <property type="match status" value="1"/>
</dbReference>